<gene>
    <name evidence="5" type="ORF">AUC43_19690</name>
</gene>
<dbReference type="KEGG" id="hyg:AUC43_19690"/>
<evidence type="ECO:0000256" key="3">
    <source>
        <dbReference type="ARBA" id="ARBA00023180"/>
    </source>
</evidence>
<feature type="domain" description="Glycosyltransferase 61 catalytic" evidence="4">
    <location>
        <begin position="92"/>
        <end position="264"/>
    </location>
</feature>
<name>A0A0U4AFT5_9BACT</name>
<evidence type="ECO:0000313" key="6">
    <source>
        <dbReference type="Proteomes" id="UP000059542"/>
    </source>
</evidence>
<sequence>MVPQVFLDGFAKVFAEIQPNLRQVVYRLRDARVAWHGSVVKGLRVFLPSLPQPWMEFELAGTFLLRQFRSRKVLTLATGPVGLAFDSWSGNYFHWIAEELPRLALLRKVQPECIVLLPGLNSSDYIVQTVSALGFRHTHTLMPGELAEVRDLWLAVRPGRHGYMVPELMREVREAVLGSLAASLDPFKRATRRIYVSRCRQKWRQLTNEEEIVGVLARYGFETVYFEDMTFVEQVRTMYEAAVFIGIHGANMTNILFMTPGSNAIEIMSHTYINPSYLSMANSIGVYYSLVPSAQSSPMEVERGYADMLADPMLVEQVVRPLCVEQ</sequence>
<evidence type="ECO:0000256" key="1">
    <source>
        <dbReference type="ARBA" id="ARBA00022676"/>
    </source>
</evidence>
<evidence type="ECO:0000259" key="4">
    <source>
        <dbReference type="Pfam" id="PF04577"/>
    </source>
</evidence>
<keyword evidence="6" id="KW-1185">Reference proteome</keyword>
<keyword evidence="1" id="KW-0328">Glycosyltransferase</keyword>
<dbReference type="Pfam" id="PF04577">
    <property type="entry name" value="Glyco_transf_61"/>
    <property type="match status" value="1"/>
</dbReference>
<evidence type="ECO:0000313" key="5">
    <source>
        <dbReference type="EMBL" id="ALW87100.1"/>
    </source>
</evidence>
<organism evidence="5 6">
    <name type="scientific">Hymenobacter sedentarius</name>
    <dbReference type="NCBI Taxonomy" id="1411621"/>
    <lineage>
        <taxon>Bacteria</taxon>
        <taxon>Pseudomonadati</taxon>
        <taxon>Bacteroidota</taxon>
        <taxon>Cytophagia</taxon>
        <taxon>Cytophagales</taxon>
        <taxon>Hymenobacteraceae</taxon>
        <taxon>Hymenobacter</taxon>
    </lineage>
</organism>
<dbReference type="EMBL" id="CP013909">
    <property type="protein sequence ID" value="ALW87100.1"/>
    <property type="molecule type" value="Genomic_DNA"/>
</dbReference>
<proteinExistence type="predicted"/>
<keyword evidence="3" id="KW-0325">Glycoprotein</keyword>
<dbReference type="GO" id="GO:0016757">
    <property type="term" value="F:glycosyltransferase activity"/>
    <property type="evidence" value="ECO:0007669"/>
    <property type="project" value="UniProtKB-KW"/>
</dbReference>
<dbReference type="Proteomes" id="UP000059542">
    <property type="component" value="Chromosome"/>
</dbReference>
<keyword evidence="2" id="KW-0808">Transferase</keyword>
<protein>
    <recommendedName>
        <fullName evidence="4">Glycosyltransferase 61 catalytic domain-containing protein</fullName>
    </recommendedName>
</protein>
<dbReference type="STRING" id="1411621.AUC43_19690"/>
<dbReference type="InterPro" id="IPR007657">
    <property type="entry name" value="Glycosyltransferase_61"/>
</dbReference>
<accession>A0A0U4AFT5</accession>
<dbReference type="AlphaFoldDB" id="A0A0U4AFT5"/>
<dbReference type="InterPro" id="IPR049625">
    <property type="entry name" value="Glyco_transf_61_cat"/>
</dbReference>
<dbReference type="PANTHER" id="PTHR20961">
    <property type="entry name" value="GLYCOSYLTRANSFERASE"/>
    <property type="match status" value="1"/>
</dbReference>
<evidence type="ECO:0000256" key="2">
    <source>
        <dbReference type="ARBA" id="ARBA00022679"/>
    </source>
</evidence>
<reference evidence="5 6" key="1">
    <citation type="submission" date="2015-12" db="EMBL/GenBank/DDBJ databases">
        <authorList>
            <person name="Shamseldin A."/>
            <person name="Moawad H."/>
            <person name="Abd El-Rahim W.M."/>
            <person name="Sadowsky M.J."/>
        </authorList>
    </citation>
    <scope>NUCLEOTIDE SEQUENCE [LARGE SCALE GENOMIC DNA]</scope>
    <source>
        <strain evidence="5 6">DG5B</strain>
    </source>
</reference>